<dbReference type="Pfam" id="PF13855">
    <property type="entry name" value="LRR_8"/>
    <property type="match status" value="2"/>
</dbReference>
<dbReference type="InterPro" id="IPR050216">
    <property type="entry name" value="LRR_domain-containing"/>
</dbReference>
<proteinExistence type="predicted"/>
<keyword evidence="4" id="KW-1185">Reference proteome</keyword>
<dbReference type="InterPro" id="IPR001611">
    <property type="entry name" value="Leu-rich_rpt"/>
</dbReference>
<evidence type="ECO:0000256" key="1">
    <source>
        <dbReference type="ARBA" id="ARBA00022614"/>
    </source>
</evidence>
<dbReference type="GO" id="GO:0005737">
    <property type="term" value="C:cytoplasm"/>
    <property type="evidence" value="ECO:0007669"/>
    <property type="project" value="TreeGrafter"/>
</dbReference>
<dbReference type="OrthoDB" id="660555at2759"/>
<organism evidence="4 5">
    <name type="scientific">Notothenia coriiceps</name>
    <name type="common">black rockcod</name>
    <dbReference type="NCBI Taxonomy" id="8208"/>
    <lineage>
        <taxon>Eukaryota</taxon>
        <taxon>Metazoa</taxon>
        <taxon>Chordata</taxon>
        <taxon>Craniata</taxon>
        <taxon>Vertebrata</taxon>
        <taxon>Euteleostomi</taxon>
        <taxon>Actinopterygii</taxon>
        <taxon>Neopterygii</taxon>
        <taxon>Teleostei</taxon>
        <taxon>Neoteleostei</taxon>
        <taxon>Acanthomorphata</taxon>
        <taxon>Eupercaria</taxon>
        <taxon>Perciformes</taxon>
        <taxon>Notothenioidei</taxon>
        <taxon>Nototheniidae</taxon>
        <taxon>Notothenia</taxon>
    </lineage>
</organism>
<dbReference type="FunFam" id="3.80.10.10:FF:000116">
    <property type="entry name" value="Leucine-rich repeat-containing protein 40"/>
    <property type="match status" value="1"/>
</dbReference>
<accession>A0A6I9NSC6</accession>
<dbReference type="InterPro" id="IPR032675">
    <property type="entry name" value="LRR_dom_sf"/>
</dbReference>
<sequence>MRSGGQPNGPESCLVFVLLCPSHNQLSALPVEVYSLNKLCSMTLQQNRLESLPEELGQLENLTQLDLSNNLLKDLPSSLGRLTSLQKLTLSHNKLSALPDSVAQLKNLKLFDCSNNQLTDISANLSEMLALEQLYLRHNKLRALPKLPAPALKELYVGNNHIEKLEAEQLSCLKAISLLELRDNKIQTLPEQISTLSTLTRLDLTNNDLSTLPASISLLPDLKVLLLEGNPLRGIRRDLLKKGTNELLKYLRGRIKEEPDQAEEQQTAMTLPSQARVNVHSIKTLKLLDYSEKQAADVPEELFDAAADTIVTSVNFSKNQLTSIPPRLAEFVSSLSDINLGFNKLTCCSPDICKFLQLTNIDLSLALYSNSITEQQVGLEQVEGSPIGAGQKERQEETPDYSQVRRSLQGQHIPHLSLGAREGGDREQWGERHTCPLGNSPLEE</sequence>
<dbReference type="PROSITE" id="PS51450">
    <property type="entry name" value="LRR"/>
    <property type="match status" value="3"/>
</dbReference>
<dbReference type="PANTHER" id="PTHR48051:SF1">
    <property type="entry name" value="RAS SUPPRESSOR PROTEIN 1"/>
    <property type="match status" value="1"/>
</dbReference>
<evidence type="ECO:0000256" key="2">
    <source>
        <dbReference type="ARBA" id="ARBA00022737"/>
    </source>
</evidence>
<evidence type="ECO:0000256" key="3">
    <source>
        <dbReference type="SAM" id="MobiDB-lite"/>
    </source>
</evidence>
<dbReference type="SMART" id="SM00369">
    <property type="entry name" value="LRR_TYP"/>
    <property type="match status" value="9"/>
</dbReference>
<keyword evidence="2" id="KW-0677">Repeat</keyword>
<dbReference type="Gene3D" id="3.80.10.10">
    <property type="entry name" value="Ribonuclease Inhibitor"/>
    <property type="match status" value="4"/>
</dbReference>
<dbReference type="InterPro" id="IPR003591">
    <property type="entry name" value="Leu-rich_rpt_typical-subtyp"/>
</dbReference>
<feature type="compositionally biased region" description="Basic and acidic residues" evidence="3">
    <location>
        <begin position="422"/>
        <end position="434"/>
    </location>
</feature>
<protein>
    <submittedName>
        <fullName evidence="5">Leucine-rich repeat-containing protein 40-like</fullName>
    </submittedName>
</protein>
<evidence type="ECO:0000313" key="5">
    <source>
        <dbReference type="RefSeq" id="XP_010777823.1"/>
    </source>
</evidence>
<dbReference type="SMART" id="SM00364">
    <property type="entry name" value="LRR_BAC"/>
    <property type="match status" value="8"/>
</dbReference>
<reference evidence="5" key="1">
    <citation type="submission" date="2025-08" db="UniProtKB">
        <authorList>
            <consortium name="RefSeq"/>
        </authorList>
    </citation>
    <scope>IDENTIFICATION</scope>
    <source>
        <tissue evidence="5">Muscle</tissue>
    </source>
</reference>
<dbReference type="RefSeq" id="XP_010777823.1">
    <property type="nucleotide sequence ID" value="XM_010779521.1"/>
</dbReference>
<dbReference type="GeneID" id="104952664"/>
<dbReference type="PANTHER" id="PTHR48051">
    <property type="match status" value="1"/>
</dbReference>
<name>A0A6I9NSC6_9TELE</name>
<feature type="compositionally biased region" description="Polar residues" evidence="3">
    <location>
        <begin position="400"/>
        <end position="410"/>
    </location>
</feature>
<dbReference type="Pfam" id="PF00560">
    <property type="entry name" value="LRR_1"/>
    <property type="match status" value="1"/>
</dbReference>
<dbReference type="KEGG" id="ncc:104952664"/>
<keyword evidence="1" id="KW-0433">Leucine-rich repeat</keyword>
<dbReference type="PRINTS" id="PR00019">
    <property type="entry name" value="LEURICHRPT"/>
</dbReference>
<dbReference type="Proteomes" id="UP000504611">
    <property type="component" value="Unplaced"/>
</dbReference>
<evidence type="ECO:0000313" key="4">
    <source>
        <dbReference type="Proteomes" id="UP000504611"/>
    </source>
</evidence>
<feature type="region of interest" description="Disordered" evidence="3">
    <location>
        <begin position="383"/>
        <end position="444"/>
    </location>
</feature>
<gene>
    <name evidence="5" type="primary">LOC104952664</name>
</gene>
<dbReference type="SUPFAM" id="SSF52058">
    <property type="entry name" value="L domain-like"/>
    <property type="match status" value="1"/>
</dbReference>
<dbReference type="AlphaFoldDB" id="A0A6I9NSC6"/>